<name>A0ABP3T7Q3_9SPHN</name>
<sequence length="263" mass="27861">MKRIAAALLTLVASPAWAEQRDLCPERPGLDTPACIVDRGHVLVETGMVDWTLDKQPDSRTDTILIGDTLVRVGVTDTVEARVGWTPYGHERVRDRQTGTIERVGQSGDVSLGLKASLLHPDGSGLAVAALPFVTVPVGGSRIGDGAVGAGFLLPITYALSEAVQLDATPEIDAQPNEDRDGRHLHYSAAGGATFKLGKAVSLAAEGQVIRDVDPDGRTTQALAALSVAWQPQDDWQFDVFGVAGLNHDAPDVELSAGISRRF</sequence>
<reference evidence="3" key="1">
    <citation type="journal article" date="2019" name="Int. J. Syst. Evol. Microbiol.">
        <title>The Global Catalogue of Microorganisms (GCM) 10K type strain sequencing project: providing services to taxonomists for standard genome sequencing and annotation.</title>
        <authorList>
            <consortium name="The Broad Institute Genomics Platform"/>
            <consortium name="The Broad Institute Genome Sequencing Center for Infectious Disease"/>
            <person name="Wu L."/>
            <person name="Ma J."/>
        </authorList>
    </citation>
    <scope>NUCLEOTIDE SEQUENCE [LARGE SCALE GENOMIC DNA]</scope>
    <source>
        <strain evidence="3">JCM 14603</strain>
    </source>
</reference>
<evidence type="ECO:0000256" key="1">
    <source>
        <dbReference type="SAM" id="SignalP"/>
    </source>
</evidence>
<evidence type="ECO:0000313" key="2">
    <source>
        <dbReference type="EMBL" id="GAA0677202.1"/>
    </source>
</evidence>
<keyword evidence="1" id="KW-0732">Signal</keyword>
<evidence type="ECO:0000313" key="3">
    <source>
        <dbReference type="Proteomes" id="UP001500238"/>
    </source>
</evidence>
<dbReference type="Proteomes" id="UP001500238">
    <property type="component" value="Unassembled WGS sequence"/>
</dbReference>
<gene>
    <name evidence="2" type="ORF">GCM10009102_32280</name>
</gene>
<dbReference type="RefSeq" id="WP_163957950.1">
    <property type="nucleotide sequence ID" value="NZ_BAAAES010000012.1"/>
</dbReference>
<dbReference type="EMBL" id="BAAAES010000012">
    <property type="protein sequence ID" value="GAA0677202.1"/>
    <property type="molecule type" value="Genomic_DNA"/>
</dbReference>
<accession>A0ABP3T7Q3</accession>
<feature type="chain" id="PRO_5047045110" description="Transporter" evidence="1">
    <location>
        <begin position="19"/>
        <end position="263"/>
    </location>
</feature>
<feature type="signal peptide" evidence="1">
    <location>
        <begin position="1"/>
        <end position="18"/>
    </location>
</feature>
<protein>
    <recommendedName>
        <fullName evidence="4">Transporter</fullName>
    </recommendedName>
</protein>
<dbReference type="InterPro" id="IPR025737">
    <property type="entry name" value="FApF"/>
</dbReference>
<organism evidence="2 3">
    <name type="scientific">Sphingomonas insulae</name>
    <dbReference type="NCBI Taxonomy" id="424800"/>
    <lineage>
        <taxon>Bacteria</taxon>
        <taxon>Pseudomonadati</taxon>
        <taxon>Pseudomonadota</taxon>
        <taxon>Alphaproteobacteria</taxon>
        <taxon>Sphingomonadales</taxon>
        <taxon>Sphingomonadaceae</taxon>
        <taxon>Sphingomonas</taxon>
    </lineage>
</organism>
<evidence type="ECO:0008006" key="4">
    <source>
        <dbReference type="Google" id="ProtNLM"/>
    </source>
</evidence>
<keyword evidence="3" id="KW-1185">Reference proteome</keyword>
<dbReference type="Pfam" id="PF13557">
    <property type="entry name" value="Phenol_MetA_deg"/>
    <property type="match status" value="1"/>
</dbReference>
<proteinExistence type="predicted"/>
<comment type="caution">
    <text evidence="2">The sequence shown here is derived from an EMBL/GenBank/DDBJ whole genome shotgun (WGS) entry which is preliminary data.</text>
</comment>